<proteinExistence type="predicted"/>
<name>A0AAN9AGL7_HALRR</name>
<dbReference type="EMBL" id="JAXCGZ010000155">
    <property type="protein sequence ID" value="KAK7086533.1"/>
    <property type="molecule type" value="Genomic_DNA"/>
</dbReference>
<dbReference type="AlphaFoldDB" id="A0AAN9AGL7"/>
<reference evidence="1 2" key="1">
    <citation type="submission" date="2023-11" db="EMBL/GenBank/DDBJ databases">
        <title>Halocaridina rubra genome assembly.</title>
        <authorList>
            <person name="Smith C."/>
        </authorList>
    </citation>
    <scope>NUCLEOTIDE SEQUENCE [LARGE SCALE GENOMIC DNA]</scope>
    <source>
        <strain evidence="1">EP-1</strain>
        <tissue evidence="1">Whole</tissue>
    </source>
</reference>
<evidence type="ECO:0000313" key="1">
    <source>
        <dbReference type="EMBL" id="KAK7086533.1"/>
    </source>
</evidence>
<dbReference type="Proteomes" id="UP001381693">
    <property type="component" value="Unassembled WGS sequence"/>
</dbReference>
<keyword evidence="2" id="KW-1185">Reference proteome</keyword>
<gene>
    <name evidence="1" type="ORF">SK128_008144</name>
</gene>
<accession>A0AAN9AGL7</accession>
<organism evidence="1 2">
    <name type="scientific">Halocaridina rubra</name>
    <name type="common">Hawaiian red shrimp</name>
    <dbReference type="NCBI Taxonomy" id="373956"/>
    <lineage>
        <taxon>Eukaryota</taxon>
        <taxon>Metazoa</taxon>
        <taxon>Ecdysozoa</taxon>
        <taxon>Arthropoda</taxon>
        <taxon>Crustacea</taxon>
        <taxon>Multicrustacea</taxon>
        <taxon>Malacostraca</taxon>
        <taxon>Eumalacostraca</taxon>
        <taxon>Eucarida</taxon>
        <taxon>Decapoda</taxon>
        <taxon>Pleocyemata</taxon>
        <taxon>Caridea</taxon>
        <taxon>Atyoidea</taxon>
        <taxon>Atyidae</taxon>
        <taxon>Halocaridina</taxon>
    </lineage>
</organism>
<protein>
    <submittedName>
        <fullName evidence="1">Uncharacterized protein</fullName>
    </submittedName>
</protein>
<comment type="caution">
    <text evidence="1">The sequence shown here is derived from an EMBL/GenBank/DDBJ whole genome shotgun (WGS) entry which is preliminary data.</text>
</comment>
<evidence type="ECO:0000313" key="2">
    <source>
        <dbReference type="Proteomes" id="UP001381693"/>
    </source>
</evidence>
<sequence>MPRADAVVKSILRIERRSPLSVFVITDSLTVSSPDISKALSGEVADFGIGRFDISLSDLQKFNVTLAANIQKIKDGRQFRKSSWNAVVVVMSDDMTFLELFGVAAKNGRVLSGTTRLLVITNLTLKQISWLMDNNWTYAMMNSMFVNLESNANNIR</sequence>